<sequence>MAEGTNSDSPEPSAHEATEQDDRFLLTNPREIRQLLRSLINQRSQISAHVDGRDQSFSTALLELDDHSVLLDLSVNEANNHSAEQAEYLLCFAQLDKVRLRFRIVGVERVAHGDAPGFRAPLPESLYYLQRREHFRLETPITESPMCVLRLDDASPPTELVLRVIDISGGGLAVALVPGQPLPEERQSYPCCVLQLPDADAIRLTLQVCNMYPQKLANGQDTLRVGLRFADLPRGADAAIQRYIFRIERQRSARKSGVLS</sequence>
<evidence type="ECO:0000256" key="2">
    <source>
        <dbReference type="ARBA" id="ARBA00022741"/>
    </source>
</evidence>
<organism evidence="8 9">
    <name type="scientific">Xanthomonas graminis pv. phlei</name>
    <dbReference type="NCBI Taxonomy" id="487906"/>
    <lineage>
        <taxon>Bacteria</taxon>
        <taxon>Pseudomonadati</taxon>
        <taxon>Pseudomonadota</taxon>
        <taxon>Gammaproteobacteria</taxon>
        <taxon>Lysobacterales</taxon>
        <taxon>Lysobacteraceae</taxon>
        <taxon>Xanthomonas</taxon>
        <taxon>Xanthomonas translucens group</taxon>
        <taxon>Xanthomonas graminis</taxon>
    </lineage>
</organism>
<dbReference type="RefSeq" id="WP_053838357.1">
    <property type="nucleotide sequence ID" value="NZ_CP076251.1"/>
</dbReference>
<name>A0A0K2ZSR4_9XANT</name>
<dbReference type="GO" id="GO:0009425">
    <property type="term" value="C:bacterial-type flagellum basal body"/>
    <property type="evidence" value="ECO:0007669"/>
    <property type="project" value="UniProtKB-SubCell"/>
</dbReference>
<proteinExistence type="inferred from homology"/>
<dbReference type="InterPro" id="IPR023787">
    <property type="entry name" value="T3SS_YcgR"/>
</dbReference>
<evidence type="ECO:0000256" key="5">
    <source>
        <dbReference type="SAM" id="MobiDB-lite"/>
    </source>
</evidence>
<feature type="region of interest" description="Disordered" evidence="5">
    <location>
        <begin position="1"/>
        <end position="24"/>
    </location>
</feature>
<dbReference type="InterPro" id="IPR009875">
    <property type="entry name" value="PilZ_domain"/>
</dbReference>
<keyword evidence="3 4" id="KW-0975">Bacterial flagellum</keyword>
<comment type="function">
    <text evidence="4">Acts as a flagellar brake, regulating swimming and swarming in a bis-(3'-5') cyclic diguanylic acid (c-di-GMP)-dependent manner. Binds 1 c-di-GMP dimer per subunit. Increasing levels of c-di-GMP lead to decreased motility.</text>
</comment>
<dbReference type="GO" id="GO:0071973">
    <property type="term" value="P:bacterial-type flagellum-dependent cell motility"/>
    <property type="evidence" value="ECO:0007669"/>
    <property type="project" value="UniProtKB-UniRule"/>
</dbReference>
<evidence type="ECO:0000259" key="7">
    <source>
        <dbReference type="Pfam" id="PF07317"/>
    </source>
</evidence>
<keyword evidence="1 4" id="KW-0973">c-di-GMP</keyword>
<accession>A0A0K2ZSR4</accession>
<dbReference type="HAMAP" id="MF_01457">
    <property type="entry name" value="YcgR"/>
    <property type="match status" value="1"/>
</dbReference>
<comment type="subunit">
    <text evidence="4">Monomer. Interacts with the flagellar basal bodies.</text>
</comment>
<evidence type="ECO:0000259" key="6">
    <source>
        <dbReference type="Pfam" id="PF07238"/>
    </source>
</evidence>
<feature type="domain" description="PilZ" evidence="6">
    <location>
        <begin position="130"/>
        <end position="246"/>
    </location>
</feature>
<dbReference type="Pfam" id="PF07317">
    <property type="entry name" value="PilZN"/>
    <property type="match status" value="1"/>
</dbReference>
<keyword evidence="8" id="KW-0282">Flagellum</keyword>
<feature type="compositionally biased region" description="Basic and acidic residues" evidence="5">
    <location>
        <begin position="13"/>
        <end position="24"/>
    </location>
</feature>
<keyword evidence="2 4" id="KW-0547">Nucleotide-binding</keyword>
<evidence type="ECO:0000256" key="3">
    <source>
        <dbReference type="ARBA" id="ARBA00023143"/>
    </source>
</evidence>
<keyword evidence="8" id="KW-0969">Cilium</keyword>
<evidence type="ECO:0000313" key="9">
    <source>
        <dbReference type="Proteomes" id="UP000045978"/>
    </source>
</evidence>
<feature type="compositionally biased region" description="Polar residues" evidence="5">
    <location>
        <begin position="1"/>
        <end position="10"/>
    </location>
</feature>
<comment type="similarity">
    <text evidence="4">Belongs to the YcgR family.</text>
</comment>
<dbReference type="Proteomes" id="UP000045978">
    <property type="component" value="Unassembled WGS sequence"/>
</dbReference>
<keyword evidence="8" id="KW-0966">Cell projection</keyword>
<protein>
    <recommendedName>
        <fullName evidence="4">Flagellar brake protein YcgR</fullName>
    </recommendedName>
    <alternativeName>
        <fullName evidence="4">Cyclic di-GMP binding protein YcgR</fullName>
    </alternativeName>
</protein>
<dbReference type="GO" id="GO:0035438">
    <property type="term" value="F:cyclic-di-GMP binding"/>
    <property type="evidence" value="ECO:0007669"/>
    <property type="project" value="UniProtKB-UniRule"/>
</dbReference>
<dbReference type="Pfam" id="PF07238">
    <property type="entry name" value="PilZ"/>
    <property type="match status" value="1"/>
</dbReference>
<dbReference type="GO" id="GO:0071945">
    <property type="term" value="P:regulation of bacterial-type flagellum-dependent cell motility by regulation of motor speed"/>
    <property type="evidence" value="ECO:0007669"/>
    <property type="project" value="UniProtKB-UniRule"/>
</dbReference>
<dbReference type="InterPro" id="IPR012349">
    <property type="entry name" value="Split_barrel_FMN-bd"/>
</dbReference>
<dbReference type="EMBL" id="CXOJ01000048">
    <property type="protein sequence ID" value="CTP88678.1"/>
    <property type="molecule type" value="Genomic_DNA"/>
</dbReference>
<evidence type="ECO:0000256" key="4">
    <source>
        <dbReference type="HAMAP-Rule" id="MF_01457"/>
    </source>
</evidence>
<dbReference type="Gene3D" id="2.30.110.10">
    <property type="entry name" value="Electron Transport, Fmn-binding Protein, Chain A"/>
    <property type="match status" value="1"/>
</dbReference>
<feature type="domain" description="Type III secretion system flagellar brake protein YcgR PilZN" evidence="7">
    <location>
        <begin position="24"/>
        <end position="127"/>
    </location>
</feature>
<reference evidence="8 9" key="1">
    <citation type="submission" date="2015-07" db="EMBL/GenBank/DDBJ databases">
        <authorList>
            <person name="Noorani M."/>
        </authorList>
    </citation>
    <scope>NUCLEOTIDE SEQUENCE [LARGE SCALE GENOMIC DNA]</scope>
    <source>
        <strain evidence="8">LMG730</strain>
    </source>
</reference>
<dbReference type="Gene3D" id="2.40.10.220">
    <property type="entry name" value="predicted glycosyltransferase like domains"/>
    <property type="match status" value="1"/>
</dbReference>
<evidence type="ECO:0000256" key="1">
    <source>
        <dbReference type="ARBA" id="ARBA00022636"/>
    </source>
</evidence>
<evidence type="ECO:0000313" key="8">
    <source>
        <dbReference type="EMBL" id="CTP88678.1"/>
    </source>
</evidence>
<gene>
    <name evidence="4 8" type="primary">ycgR</name>
    <name evidence="8" type="ORF">XTPLMG730_2222</name>
</gene>
<dbReference type="AlphaFoldDB" id="A0A0K2ZSR4"/>
<comment type="subcellular location">
    <subcellularLocation>
        <location evidence="4">Bacterial flagellum basal body</location>
    </subcellularLocation>
</comment>
<dbReference type="InterPro" id="IPR009926">
    <property type="entry name" value="T3SS_YcgR_PilZN"/>
</dbReference>